<dbReference type="EC" id="3.6.3.27" evidence="6"/>
<dbReference type="PROSITE" id="PS00211">
    <property type="entry name" value="ABC_TRANSPORTER_1"/>
    <property type="match status" value="1"/>
</dbReference>
<dbReference type="GO" id="GO:0016020">
    <property type="term" value="C:membrane"/>
    <property type="evidence" value="ECO:0007669"/>
    <property type="project" value="InterPro"/>
</dbReference>
<evidence type="ECO:0000256" key="2">
    <source>
        <dbReference type="ARBA" id="ARBA00022741"/>
    </source>
</evidence>
<keyword evidence="4" id="KW-0472">Membrane</keyword>
<evidence type="ECO:0000259" key="5">
    <source>
        <dbReference type="PROSITE" id="PS50893"/>
    </source>
</evidence>
<dbReference type="KEGG" id="mhb:MHM_02320"/>
<evidence type="ECO:0000313" key="6">
    <source>
        <dbReference type="EMBL" id="CCE66750.1"/>
    </source>
</evidence>
<dbReference type="RefSeq" id="WP_015511615.1">
    <property type="nucleotide sequence ID" value="NC_021007.1"/>
</dbReference>
<dbReference type="SMART" id="SM00382">
    <property type="entry name" value="AAA"/>
    <property type="match status" value="1"/>
</dbReference>
<dbReference type="InterPro" id="IPR027417">
    <property type="entry name" value="P-loop_NTPase"/>
</dbReference>
<keyword evidence="3 6" id="KW-0067">ATP-binding</keyword>
<organism evidence="6">
    <name type="scientific">Candidatus Mycoplasma haematominutum 'Birmingham 1'</name>
    <dbReference type="NCBI Taxonomy" id="1116213"/>
    <lineage>
        <taxon>Bacteria</taxon>
        <taxon>Bacillati</taxon>
        <taxon>Mycoplasmatota</taxon>
        <taxon>Mollicutes</taxon>
        <taxon>Mycoplasmataceae</taxon>
        <taxon>Mycoplasma</taxon>
    </lineage>
</organism>
<dbReference type="PANTHER" id="PTHR43423:SF1">
    <property type="entry name" value="ABC TRANSPORTER I FAMILY MEMBER 17"/>
    <property type="match status" value="1"/>
</dbReference>
<dbReference type="PANTHER" id="PTHR43423">
    <property type="entry name" value="ABC TRANSPORTER I FAMILY MEMBER 17"/>
    <property type="match status" value="1"/>
</dbReference>
<dbReference type="InterPro" id="IPR017871">
    <property type="entry name" value="ABC_transporter-like_CS"/>
</dbReference>
<dbReference type="InterPro" id="IPR003439">
    <property type="entry name" value="ABC_transporter-like_ATP-bd"/>
</dbReference>
<name>G8C352_9MOLU</name>
<dbReference type="InterPro" id="IPR003593">
    <property type="entry name" value="AAA+_ATPase"/>
</dbReference>
<reference evidence="6" key="2">
    <citation type="submission" date="2011-11" db="EMBL/GenBank/DDBJ databases">
        <authorList>
            <person name="Barker E."/>
        </authorList>
    </citation>
    <scope>NUCLEOTIDE SEQUENCE</scope>
    <source>
        <strain evidence="6">Birmingham 1</strain>
    </source>
</reference>
<dbReference type="Pfam" id="PF00005">
    <property type="entry name" value="ABC_tran"/>
    <property type="match status" value="1"/>
</dbReference>
<accession>G8C352</accession>
<gene>
    <name evidence="6" type="primary">pstB</name>
    <name evidence="6" type="ORF">MHM_02320</name>
</gene>
<protein>
    <submittedName>
        <fullName evidence="6">Phosphate import ATP-binding protein PstB</fullName>
        <ecNumber evidence="6">3.6.3.27</ecNumber>
    </submittedName>
</protein>
<evidence type="ECO:0000256" key="4">
    <source>
        <dbReference type="ARBA" id="ARBA00023136"/>
    </source>
</evidence>
<dbReference type="GO" id="GO:0016887">
    <property type="term" value="F:ATP hydrolysis activity"/>
    <property type="evidence" value="ECO:0007669"/>
    <property type="project" value="InterPro"/>
</dbReference>
<dbReference type="GO" id="GO:0035435">
    <property type="term" value="P:phosphate ion transmembrane transport"/>
    <property type="evidence" value="ECO:0007669"/>
    <property type="project" value="InterPro"/>
</dbReference>
<evidence type="ECO:0000256" key="3">
    <source>
        <dbReference type="ARBA" id="ARBA00022840"/>
    </source>
</evidence>
<reference evidence="6" key="1">
    <citation type="submission" date="2011-11" db="EMBL/GenBank/DDBJ databases">
        <title>Complete genome sequence of Candidatus Mycoplasma haemominutum.</title>
        <authorList>
            <person name="Barker E.N."/>
            <person name="Darby A.C."/>
            <person name="Helps C.R."/>
            <person name="Peters I.R."/>
            <person name="Hughes M.A."/>
            <person name="Radford A.D."/>
            <person name="Novacco M."/>
            <person name="Boretti F."/>
            <person name="Hofmann-Lehmann R."/>
            <person name="Tasker S."/>
        </authorList>
    </citation>
    <scope>NUCLEOTIDE SEQUENCE</scope>
    <source>
        <strain evidence="6">Birmingham 1</strain>
    </source>
</reference>
<keyword evidence="6" id="KW-0378">Hydrolase</keyword>
<dbReference type="AlphaFoldDB" id="G8C352"/>
<dbReference type="Gene3D" id="3.40.50.300">
    <property type="entry name" value="P-loop containing nucleotide triphosphate hydrolases"/>
    <property type="match status" value="1"/>
</dbReference>
<dbReference type="InterPro" id="IPR005670">
    <property type="entry name" value="PstB-like"/>
</dbReference>
<sequence length="317" mass="36119">MSLSSLVKPKFDLRELFDSRKRPKDEKTKAQRLKKAALKKVCLTKASKLRLFEATDREEFLRIQNFSLWVNVRKFSRRQQILLDNISLEVKKNTVLGIIGPSGAGKSLLLSSMTKGIFDTNNTTQFKCNGQIFFKGTEILSTYFPVELLRRKIGWISQTPVLFPLTVRENVLFALRARGLYDSKILEKKLENVLRECALWDELKDRLESYPIDTLSQGQAQRLCIARALILEPEILLMDEPTSSLDPASTSKIEQLILNISKKMTVILVSHSLSQIMHVSDYAAFIKGGKILESGTSKELFTSPKTRELRNFISGLY</sequence>
<keyword evidence="1" id="KW-0813">Transport</keyword>
<dbReference type="HOGENOM" id="CLU_000604_1_22_14"/>
<dbReference type="SUPFAM" id="SSF52540">
    <property type="entry name" value="P-loop containing nucleoside triphosphate hydrolases"/>
    <property type="match status" value="1"/>
</dbReference>
<feature type="domain" description="ABC transporter" evidence="5">
    <location>
        <begin position="61"/>
        <end position="313"/>
    </location>
</feature>
<dbReference type="PATRIC" id="fig|1116213.3.peg.244"/>
<dbReference type="PROSITE" id="PS50893">
    <property type="entry name" value="ABC_TRANSPORTER_2"/>
    <property type="match status" value="1"/>
</dbReference>
<dbReference type="GO" id="GO:0005524">
    <property type="term" value="F:ATP binding"/>
    <property type="evidence" value="ECO:0007669"/>
    <property type="project" value="UniProtKB-KW"/>
</dbReference>
<proteinExistence type="predicted"/>
<dbReference type="GO" id="GO:0005315">
    <property type="term" value="F:phosphate transmembrane transporter activity"/>
    <property type="evidence" value="ECO:0007669"/>
    <property type="project" value="InterPro"/>
</dbReference>
<dbReference type="EMBL" id="HE613254">
    <property type="protein sequence ID" value="CCE66750.1"/>
    <property type="molecule type" value="Genomic_DNA"/>
</dbReference>
<keyword evidence="2" id="KW-0547">Nucleotide-binding</keyword>
<dbReference type="CDD" id="cd03260">
    <property type="entry name" value="ABC_PstB_phosphate_transporter"/>
    <property type="match status" value="1"/>
</dbReference>
<evidence type="ECO:0000256" key="1">
    <source>
        <dbReference type="ARBA" id="ARBA00022448"/>
    </source>
</evidence>